<sequence>MAKAAEIIENYEALLPIKQQVESNELLAAARAGRVHPQHLQRFVTGEFLTQQAEIPRFGILIDRFRHEVPVGFFAYVATVYVSQRRLLSDAAAPAVGLDPDELRRADLPQAVVQLNQAVTWVAAHAGPAEAAMELHTDFRLFCPVAAELVTALRELGNVPDPVIAYLENYSAEPAEMRQRLPEVVAHGLSQGEPERWVTRSAEQVPDLLSDYWHYIATG</sequence>
<keyword evidence="2" id="KW-1185">Reference proteome</keyword>
<reference evidence="2" key="1">
    <citation type="journal article" date="2019" name="Int. J. Syst. Evol. Microbiol.">
        <title>The Global Catalogue of Microorganisms (GCM) 10K type strain sequencing project: providing services to taxonomists for standard genome sequencing and annotation.</title>
        <authorList>
            <consortium name="The Broad Institute Genomics Platform"/>
            <consortium name="The Broad Institute Genome Sequencing Center for Infectious Disease"/>
            <person name="Wu L."/>
            <person name="Ma J."/>
        </authorList>
    </citation>
    <scope>NUCLEOTIDE SEQUENCE [LARGE SCALE GENOMIC DNA]</scope>
    <source>
        <strain evidence="2">KCTC 12848</strain>
    </source>
</reference>
<comment type="caution">
    <text evidence="1">The sequence shown here is derived from an EMBL/GenBank/DDBJ whole genome shotgun (WGS) entry which is preliminary data.</text>
</comment>
<dbReference type="RefSeq" id="WP_344039096.1">
    <property type="nucleotide sequence ID" value="NZ_BAAAKE010000014.1"/>
</dbReference>
<dbReference type="Proteomes" id="UP001595833">
    <property type="component" value="Unassembled WGS sequence"/>
</dbReference>
<dbReference type="InterPro" id="IPR016084">
    <property type="entry name" value="Haem_Oase-like_multi-hlx"/>
</dbReference>
<proteinExistence type="predicted"/>
<dbReference type="EMBL" id="JBHSJB010000025">
    <property type="protein sequence ID" value="MFC5057004.1"/>
    <property type="molecule type" value="Genomic_DNA"/>
</dbReference>
<evidence type="ECO:0008006" key="3">
    <source>
        <dbReference type="Google" id="ProtNLM"/>
    </source>
</evidence>
<protein>
    <recommendedName>
        <fullName evidence="3">DUF5753 domain-containing protein</fullName>
    </recommendedName>
</protein>
<evidence type="ECO:0000313" key="2">
    <source>
        <dbReference type="Proteomes" id="UP001595833"/>
    </source>
</evidence>
<accession>A0ABV9Y3W8</accession>
<name>A0ABV9Y3W8_9PSEU</name>
<gene>
    <name evidence="1" type="ORF">ACFPFM_25055</name>
</gene>
<dbReference type="Gene3D" id="1.20.910.10">
    <property type="entry name" value="Heme oxygenase-like"/>
    <property type="match status" value="1"/>
</dbReference>
<dbReference type="SUPFAM" id="SSF48613">
    <property type="entry name" value="Heme oxygenase-like"/>
    <property type="match status" value="1"/>
</dbReference>
<evidence type="ECO:0000313" key="1">
    <source>
        <dbReference type="EMBL" id="MFC5057004.1"/>
    </source>
</evidence>
<organism evidence="1 2">
    <name type="scientific">Saccharothrix xinjiangensis</name>
    <dbReference type="NCBI Taxonomy" id="204798"/>
    <lineage>
        <taxon>Bacteria</taxon>
        <taxon>Bacillati</taxon>
        <taxon>Actinomycetota</taxon>
        <taxon>Actinomycetes</taxon>
        <taxon>Pseudonocardiales</taxon>
        <taxon>Pseudonocardiaceae</taxon>
        <taxon>Saccharothrix</taxon>
    </lineage>
</organism>